<feature type="transmembrane region" description="Helical" evidence="10">
    <location>
        <begin position="192"/>
        <end position="209"/>
    </location>
</feature>
<keyword evidence="4" id="KW-1003">Cell membrane</keyword>
<dbReference type="GO" id="GO:0008233">
    <property type="term" value="F:peptidase activity"/>
    <property type="evidence" value="ECO:0007669"/>
    <property type="project" value="UniProtKB-KW"/>
</dbReference>
<dbReference type="EMBL" id="LNQE01001556">
    <property type="protein sequence ID" value="KUG15433.1"/>
    <property type="molecule type" value="Genomic_DNA"/>
</dbReference>
<keyword evidence="6 10" id="KW-0812">Transmembrane</keyword>
<feature type="transmembrane region" description="Helical" evidence="10">
    <location>
        <begin position="98"/>
        <end position="122"/>
    </location>
</feature>
<dbReference type="InterPro" id="IPR023596">
    <property type="entry name" value="Peptidase_PrsW_arch/bac"/>
</dbReference>
<dbReference type="InterPro" id="IPR026898">
    <property type="entry name" value="PrsW"/>
</dbReference>
<evidence type="ECO:0000256" key="6">
    <source>
        <dbReference type="ARBA" id="ARBA00022692"/>
    </source>
</evidence>
<keyword evidence="8 10" id="KW-1133">Transmembrane helix</keyword>
<keyword evidence="5" id="KW-0645">Protease</keyword>
<evidence type="ECO:0000256" key="5">
    <source>
        <dbReference type="ARBA" id="ARBA00022670"/>
    </source>
</evidence>
<name>A0A0W8F3J9_9ZZZZ</name>
<evidence type="ECO:0000256" key="2">
    <source>
        <dbReference type="ARBA" id="ARBA00009165"/>
    </source>
</evidence>
<dbReference type="GO" id="GO:0005886">
    <property type="term" value="C:plasma membrane"/>
    <property type="evidence" value="ECO:0007669"/>
    <property type="project" value="UniProtKB-SubCell"/>
</dbReference>
<evidence type="ECO:0000256" key="7">
    <source>
        <dbReference type="ARBA" id="ARBA00022801"/>
    </source>
</evidence>
<dbReference type="GO" id="GO:0006508">
    <property type="term" value="P:proteolysis"/>
    <property type="evidence" value="ECO:0007669"/>
    <property type="project" value="UniProtKB-KW"/>
</dbReference>
<evidence type="ECO:0000256" key="3">
    <source>
        <dbReference type="ARBA" id="ARBA00018997"/>
    </source>
</evidence>
<dbReference type="PIRSF" id="PIRSF016933">
    <property type="entry name" value="PrsW"/>
    <property type="match status" value="1"/>
</dbReference>
<comment type="similarity">
    <text evidence="2">Belongs to the protease PrsW family.</text>
</comment>
<comment type="caution">
    <text evidence="11">The sequence shown here is derived from an EMBL/GenBank/DDBJ whole genome shotgun (WGS) entry which is preliminary data.</text>
</comment>
<gene>
    <name evidence="11" type="ORF">ASZ90_014896</name>
</gene>
<accession>A0A0W8F3J9</accession>
<evidence type="ECO:0000256" key="1">
    <source>
        <dbReference type="ARBA" id="ARBA00004651"/>
    </source>
</evidence>
<evidence type="ECO:0000313" key="11">
    <source>
        <dbReference type="EMBL" id="KUG15433.1"/>
    </source>
</evidence>
<dbReference type="PANTHER" id="PTHR36844:SF1">
    <property type="entry name" value="PROTEASE PRSW"/>
    <property type="match status" value="1"/>
</dbReference>
<reference evidence="11" key="1">
    <citation type="journal article" date="2015" name="Proc. Natl. Acad. Sci. U.S.A.">
        <title>Networks of energetic and metabolic interactions define dynamics in microbial communities.</title>
        <authorList>
            <person name="Embree M."/>
            <person name="Liu J.K."/>
            <person name="Al-Bassam M.M."/>
            <person name="Zengler K."/>
        </authorList>
    </citation>
    <scope>NUCLEOTIDE SEQUENCE</scope>
</reference>
<organism evidence="11">
    <name type="scientific">hydrocarbon metagenome</name>
    <dbReference type="NCBI Taxonomy" id="938273"/>
    <lineage>
        <taxon>unclassified sequences</taxon>
        <taxon>metagenomes</taxon>
        <taxon>ecological metagenomes</taxon>
    </lineage>
</organism>
<dbReference type="Pfam" id="PF13367">
    <property type="entry name" value="PrsW-protease"/>
    <property type="match status" value="1"/>
</dbReference>
<keyword evidence="9 10" id="KW-0472">Membrane</keyword>
<feature type="transmembrane region" description="Helical" evidence="10">
    <location>
        <begin position="134"/>
        <end position="156"/>
    </location>
</feature>
<feature type="transmembrane region" description="Helical" evidence="10">
    <location>
        <begin position="6"/>
        <end position="22"/>
    </location>
</feature>
<keyword evidence="7" id="KW-0378">Hydrolase</keyword>
<evidence type="ECO:0000256" key="8">
    <source>
        <dbReference type="ARBA" id="ARBA00022989"/>
    </source>
</evidence>
<feature type="transmembrane region" description="Helical" evidence="10">
    <location>
        <begin position="34"/>
        <end position="52"/>
    </location>
</feature>
<evidence type="ECO:0000256" key="9">
    <source>
        <dbReference type="ARBA" id="ARBA00023136"/>
    </source>
</evidence>
<dbReference type="PANTHER" id="PTHR36844">
    <property type="entry name" value="PROTEASE PRSW"/>
    <property type="match status" value="1"/>
</dbReference>
<evidence type="ECO:0000256" key="10">
    <source>
        <dbReference type="SAM" id="Phobius"/>
    </source>
</evidence>
<comment type="subcellular location">
    <subcellularLocation>
        <location evidence="1">Cell membrane</location>
        <topology evidence="1">Multi-pass membrane protein</topology>
    </subcellularLocation>
</comment>
<dbReference type="AlphaFoldDB" id="A0A0W8F3J9"/>
<sequence>METSLLILLAIVPGLFWLWYFYSRDKYEPEPLSWIVLIYFFGIVITIPVAIMQGIIGLFLPEIMIAVLVAPVFEETAKYLVVRRTVYETREFNEPVDGIVYAAAAGLGFATLENVIYVFSALESSLVLALQTGVVRAFISVPGHVLFSVMWGYALGRARFMPPGQRPAIIFGGLVLAMAAHGLFNLLLYDALGFAVLILVVVPLLWLAVHRRIRDALAGSVFRPR</sequence>
<proteinExistence type="inferred from homology"/>
<evidence type="ECO:0000256" key="4">
    <source>
        <dbReference type="ARBA" id="ARBA00022475"/>
    </source>
</evidence>
<protein>
    <recommendedName>
        <fullName evidence="3">Protease PrsW</fullName>
    </recommendedName>
</protein>